<keyword evidence="4" id="KW-1185">Reference proteome</keyword>
<dbReference type="Proteomes" id="UP000009168">
    <property type="component" value="Unassembled WGS sequence"/>
</dbReference>
<feature type="compositionally biased region" description="Polar residues" evidence="1">
    <location>
        <begin position="303"/>
        <end position="322"/>
    </location>
</feature>
<evidence type="ECO:0000313" key="4">
    <source>
        <dbReference type="Proteomes" id="UP000009168"/>
    </source>
</evidence>
<feature type="compositionally biased region" description="Polar residues" evidence="1">
    <location>
        <begin position="39"/>
        <end position="51"/>
    </location>
</feature>
<dbReference type="PANTHER" id="PTHR45725">
    <property type="entry name" value="FORMIN HOMOLOGY 2 FAMILY MEMBER"/>
    <property type="match status" value="1"/>
</dbReference>
<dbReference type="InterPro" id="IPR051425">
    <property type="entry name" value="Formin_Homology"/>
</dbReference>
<dbReference type="Pfam" id="PF02181">
    <property type="entry name" value="FH2"/>
    <property type="match status" value="1"/>
</dbReference>
<dbReference type="AlphaFoldDB" id="I7M3Z5"/>
<feature type="domain" description="FH2" evidence="2">
    <location>
        <begin position="380"/>
        <end position="778"/>
    </location>
</feature>
<dbReference type="SUPFAM" id="SSF101447">
    <property type="entry name" value="Formin homology 2 domain (FH2 domain)"/>
    <property type="match status" value="1"/>
</dbReference>
<name>I7M3Z5_TETTS</name>
<feature type="region of interest" description="Disordered" evidence="1">
    <location>
        <begin position="130"/>
        <end position="165"/>
    </location>
</feature>
<dbReference type="InParanoid" id="I7M3Z5"/>
<dbReference type="OrthoDB" id="1668162at2759"/>
<dbReference type="OMA" id="MLAICEM"/>
<dbReference type="PANTHER" id="PTHR45725:SF1">
    <property type="entry name" value="DISHEVELLED ASSOCIATED ACTIVATOR OF MORPHOGENESIS, ISOFORM D"/>
    <property type="match status" value="1"/>
</dbReference>
<feature type="compositionally biased region" description="Polar residues" evidence="1">
    <location>
        <begin position="152"/>
        <end position="163"/>
    </location>
</feature>
<dbReference type="eggNOG" id="KOG1922">
    <property type="taxonomic scope" value="Eukaryota"/>
</dbReference>
<evidence type="ECO:0000313" key="3">
    <source>
        <dbReference type="EMBL" id="EAS04601.1"/>
    </source>
</evidence>
<dbReference type="PROSITE" id="PS51444">
    <property type="entry name" value="FH2"/>
    <property type="match status" value="1"/>
</dbReference>
<dbReference type="InterPro" id="IPR015425">
    <property type="entry name" value="FH2_Formin"/>
</dbReference>
<feature type="compositionally biased region" description="Low complexity" evidence="1">
    <location>
        <begin position="130"/>
        <end position="151"/>
    </location>
</feature>
<dbReference type="EMBL" id="GG662443">
    <property type="protein sequence ID" value="EAS04601.1"/>
    <property type="molecule type" value="Genomic_DNA"/>
</dbReference>
<dbReference type="HOGENOM" id="CLU_360015_0_0_1"/>
<sequence length="778" mass="90586">MSTPIKSVTLSQVSSNQNLNQSPTTSPPQLAQPEKLDPNYQTNQQFPPTHYSTQNSQQSQLIQMQQVQYDDNLKQNKNDFVSNKEQNFNENKQNKQQQQLQNNIQINHTQNIPNSNQFIVSNQELNLNENKQNKQQQQQNQSNIQNSNIQQVPNTNQTSSPERQQIQQDKKIQQELIGLKQEQINMLESQKSAVAQEKEKLQLRNSQLEKEKKQQIQEINILSEQLRSKTNTQTQQTILEESIRRKTNQLQQINQQIEIQNDKQKQLENKSQQENQEQIEKLKQYEQKIKELEEKLKQKELESQSASKQNSQIKQTNEQQSLVQSIPKPPMFIPPPPPPLNINIPSAPPLIPSIPGAPIPPAIGLPVPPPLGLPFPPPLSMQIVQPKSKTKPLYCDPVEQIQNTLWADVKEIQTIKFEDLEEKFSKENNQNQLKKQMTEKTPSQKYLEIINKNQAQGQFNNKKKSLFKPEKEGNLNIEFKQFLKKGSVDELIQGFQKLNENLITEEDCQKILKLLNNQEDIRNFEEFQGDRSTIDNLSQFVLGVLGIGNIRHRLIYFIFKKEFQQRYQESLEHLNQLLKTSNAVLQSNSIKAFLFQALELSKEMNKGGPKENIKGLKLQTIIDLKQQKSTDKSTDILQYLVTKTYHQKPEYLSFVDELSPLLNQTKNYDIQEETNQAKQMIDKFTKLGIKLKELTNDENIDADFYNFFQPFYQQNHEKIVELEQVLSQTKSQHQKCLERFGETNDKQKSNEFYKTMLAICEMVKNEIPNKIYKSLRQS</sequence>
<protein>
    <recommendedName>
        <fullName evidence="2">FH2 domain-containing protein</fullName>
    </recommendedName>
</protein>
<feature type="compositionally biased region" description="Low complexity" evidence="1">
    <location>
        <begin position="10"/>
        <end position="22"/>
    </location>
</feature>
<dbReference type="STRING" id="312017.I7M3Z5"/>
<feature type="compositionally biased region" description="Low complexity" evidence="1">
    <location>
        <begin position="52"/>
        <end position="61"/>
    </location>
</feature>
<dbReference type="SMART" id="SM00498">
    <property type="entry name" value="FH2"/>
    <property type="match status" value="1"/>
</dbReference>
<proteinExistence type="predicted"/>
<dbReference type="GeneID" id="7829949"/>
<evidence type="ECO:0000259" key="2">
    <source>
        <dbReference type="PROSITE" id="PS51444"/>
    </source>
</evidence>
<feature type="region of interest" description="Disordered" evidence="1">
    <location>
        <begin position="300"/>
        <end position="322"/>
    </location>
</feature>
<dbReference type="InterPro" id="IPR042201">
    <property type="entry name" value="FH2_Formin_sf"/>
</dbReference>
<gene>
    <name evidence="3" type="ORF">TTHERM_00239220</name>
</gene>
<reference evidence="4" key="1">
    <citation type="journal article" date="2006" name="PLoS Biol.">
        <title>Macronuclear genome sequence of the ciliate Tetrahymena thermophila, a model eukaryote.</title>
        <authorList>
            <person name="Eisen J.A."/>
            <person name="Coyne R.S."/>
            <person name="Wu M."/>
            <person name="Wu D."/>
            <person name="Thiagarajan M."/>
            <person name="Wortman J.R."/>
            <person name="Badger J.H."/>
            <person name="Ren Q."/>
            <person name="Amedeo P."/>
            <person name="Jones K.M."/>
            <person name="Tallon L.J."/>
            <person name="Delcher A.L."/>
            <person name="Salzberg S.L."/>
            <person name="Silva J.C."/>
            <person name="Haas B.J."/>
            <person name="Majoros W.H."/>
            <person name="Farzad M."/>
            <person name="Carlton J.M."/>
            <person name="Smith R.K. Jr."/>
            <person name="Garg J."/>
            <person name="Pearlman R.E."/>
            <person name="Karrer K.M."/>
            <person name="Sun L."/>
            <person name="Manning G."/>
            <person name="Elde N.C."/>
            <person name="Turkewitz A.P."/>
            <person name="Asai D.J."/>
            <person name="Wilkes D.E."/>
            <person name="Wang Y."/>
            <person name="Cai H."/>
            <person name="Collins K."/>
            <person name="Stewart B.A."/>
            <person name="Lee S.R."/>
            <person name="Wilamowska K."/>
            <person name="Weinberg Z."/>
            <person name="Ruzzo W.L."/>
            <person name="Wloga D."/>
            <person name="Gaertig J."/>
            <person name="Frankel J."/>
            <person name="Tsao C.-C."/>
            <person name="Gorovsky M.A."/>
            <person name="Keeling P.J."/>
            <person name="Waller R.F."/>
            <person name="Patron N.J."/>
            <person name="Cherry J.M."/>
            <person name="Stover N.A."/>
            <person name="Krieger C.J."/>
            <person name="del Toro C."/>
            <person name="Ryder H.F."/>
            <person name="Williamson S.C."/>
            <person name="Barbeau R.A."/>
            <person name="Hamilton E.P."/>
            <person name="Orias E."/>
        </authorList>
    </citation>
    <scope>NUCLEOTIDE SEQUENCE [LARGE SCALE GENOMIC DNA]</scope>
    <source>
        <strain evidence="4">SB210</strain>
    </source>
</reference>
<feature type="region of interest" description="Disordered" evidence="1">
    <location>
        <begin position="1"/>
        <end position="61"/>
    </location>
</feature>
<evidence type="ECO:0000256" key="1">
    <source>
        <dbReference type="SAM" id="MobiDB-lite"/>
    </source>
</evidence>
<dbReference type="KEGG" id="tet:TTHERM_00239220"/>
<organism evidence="3 4">
    <name type="scientific">Tetrahymena thermophila (strain SB210)</name>
    <dbReference type="NCBI Taxonomy" id="312017"/>
    <lineage>
        <taxon>Eukaryota</taxon>
        <taxon>Sar</taxon>
        <taxon>Alveolata</taxon>
        <taxon>Ciliophora</taxon>
        <taxon>Intramacronucleata</taxon>
        <taxon>Oligohymenophorea</taxon>
        <taxon>Hymenostomatida</taxon>
        <taxon>Tetrahymenina</taxon>
        <taxon>Tetrahymenidae</taxon>
        <taxon>Tetrahymena</taxon>
    </lineage>
</organism>
<dbReference type="Gene3D" id="1.20.58.2220">
    <property type="entry name" value="Formin, FH2 domain"/>
    <property type="match status" value="1"/>
</dbReference>
<dbReference type="RefSeq" id="XP_001024846.1">
    <property type="nucleotide sequence ID" value="XM_001024846.1"/>
</dbReference>
<accession>I7M3Z5</accession>